<reference evidence="1 2" key="1">
    <citation type="journal article" date="2019" name="Nat. Ecol. Evol.">
        <title>Megaphylogeny resolves global patterns of mushroom evolution.</title>
        <authorList>
            <person name="Varga T."/>
            <person name="Krizsan K."/>
            <person name="Foldi C."/>
            <person name="Dima B."/>
            <person name="Sanchez-Garcia M."/>
            <person name="Sanchez-Ramirez S."/>
            <person name="Szollosi G.J."/>
            <person name="Szarkandi J.G."/>
            <person name="Papp V."/>
            <person name="Albert L."/>
            <person name="Andreopoulos W."/>
            <person name="Angelini C."/>
            <person name="Antonin V."/>
            <person name="Barry K.W."/>
            <person name="Bougher N.L."/>
            <person name="Buchanan P."/>
            <person name="Buyck B."/>
            <person name="Bense V."/>
            <person name="Catcheside P."/>
            <person name="Chovatia M."/>
            <person name="Cooper J."/>
            <person name="Damon W."/>
            <person name="Desjardin D."/>
            <person name="Finy P."/>
            <person name="Geml J."/>
            <person name="Haridas S."/>
            <person name="Hughes K."/>
            <person name="Justo A."/>
            <person name="Karasinski D."/>
            <person name="Kautmanova I."/>
            <person name="Kiss B."/>
            <person name="Kocsube S."/>
            <person name="Kotiranta H."/>
            <person name="LaButti K.M."/>
            <person name="Lechner B.E."/>
            <person name="Liimatainen K."/>
            <person name="Lipzen A."/>
            <person name="Lukacs Z."/>
            <person name="Mihaltcheva S."/>
            <person name="Morgado L.N."/>
            <person name="Niskanen T."/>
            <person name="Noordeloos M.E."/>
            <person name="Ohm R.A."/>
            <person name="Ortiz-Santana B."/>
            <person name="Ovrebo C."/>
            <person name="Racz N."/>
            <person name="Riley R."/>
            <person name="Savchenko A."/>
            <person name="Shiryaev A."/>
            <person name="Soop K."/>
            <person name="Spirin V."/>
            <person name="Szebenyi C."/>
            <person name="Tomsovsky M."/>
            <person name="Tulloss R.E."/>
            <person name="Uehling J."/>
            <person name="Grigoriev I.V."/>
            <person name="Vagvolgyi C."/>
            <person name="Papp T."/>
            <person name="Martin F.M."/>
            <person name="Miettinen O."/>
            <person name="Hibbett D.S."/>
            <person name="Nagy L.G."/>
        </authorList>
    </citation>
    <scope>NUCLEOTIDE SEQUENCE [LARGE SCALE GENOMIC DNA]</scope>
    <source>
        <strain evidence="1 2">NL-1719</strain>
    </source>
</reference>
<proteinExistence type="predicted"/>
<sequence length="293" mass="32347">MSTTEEKERNLAEVEFTSDFQTQVTAHVQSSQSAAPFPTQHFSNNVSQAPYIAKYRQLQRTDALQFSPTAAPPPPHSQSVVMGVVVVPPGVAGFSSGTALHEDARLGVYNCGWPNHGDDSGPSSALYHSNIQGNLLIQTFGSLAPLTSLVALENLVCYGVLADEMSLVLAELWVLSDTLTALKALRELARARAKWWEEEVILLQEEMRRVKMFLESRAKIWDKRADFQVANSSPSRNEGFRAFALQQAALMRDMKACCEHLWENVPQFIASQGNTTLLSDAPVDHDSDNDVDN</sequence>
<protein>
    <submittedName>
        <fullName evidence="1">Uncharacterized protein</fullName>
    </submittedName>
</protein>
<keyword evidence="2" id="KW-1185">Reference proteome</keyword>
<accession>A0ACD3A6C1</accession>
<gene>
    <name evidence="1" type="ORF">BDN72DRAFT_863757</name>
</gene>
<evidence type="ECO:0000313" key="2">
    <source>
        <dbReference type="Proteomes" id="UP000308600"/>
    </source>
</evidence>
<name>A0ACD3A6C1_9AGAR</name>
<dbReference type="Proteomes" id="UP000308600">
    <property type="component" value="Unassembled WGS sequence"/>
</dbReference>
<dbReference type="EMBL" id="ML208680">
    <property type="protein sequence ID" value="TFK61247.1"/>
    <property type="molecule type" value="Genomic_DNA"/>
</dbReference>
<evidence type="ECO:0000313" key="1">
    <source>
        <dbReference type="EMBL" id="TFK61247.1"/>
    </source>
</evidence>
<organism evidence="1 2">
    <name type="scientific">Pluteus cervinus</name>
    <dbReference type="NCBI Taxonomy" id="181527"/>
    <lineage>
        <taxon>Eukaryota</taxon>
        <taxon>Fungi</taxon>
        <taxon>Dikarya</taxon>
        <taxon>Basidiomycota</taxon>
        <taxon>Agaricomycotina</taxon>
        <taxon>Agaricomycetes</taxon>
        <taxon>Agaricomycetidae</taxon>
        <taxon>Agaricales</taxon>
        <taxon>Pluteineae</taxon>
        <taxon>Pluteaceae</taxon>
        <taxon>Pluteus</taxon>
    </lineage>
</organism>